<reference evidence="1 2" key="1">
    <citation type="submission" date="2018-11" db="EMBL/GenBank/DDBJ databases">
        <title>Genomic Encyclopedia of Type Strains, Phase IV (KMG-IV): sequencing the most valuable type-strain genomes for metagenomic binning, comparative biology and taxonomic classification.</title>
        <authorList>
            <person name="Goeker M."/>
        </authorList>
    </citation>
    <scope>NUCLEOTIDE SEQUENCE [LARGE SCALE GENOMIC DNA]</scope>
    <source>
        <strain evidence="1 2">DSM 27783</strain>
    </source>
</reference>
<dbReference type="Proteomes" id="UP000272781">
    <property type="component" value="Unassembled WGS sequence"/>
</dbReference>
<gene>
    <name evidence="1" type="ORF">EDC58_0432</name>
</gene>
<evidence type="ECO:0000313" key="1">
    <source>
        <dbReference type="EMBL" id="ROR40950.1"/>
    </source>
</evidence>
<organism evidence="1 2">
    <name type="scientific">Caminibacter pacificus</name>
    <dbReference type="NCBI Taxonomy" id="1424653"/>
    <lineage>
        <taxon>Bacteria</taxon>
        <taxon>Pseudomonadati</taxon>
        <taxon>Campylobacterota</taxon>
        <taxon>Epsilonproteobacteria</taxon>
        <taxon>Nautiliales</taxon>
        <taxon>Nautiliaceae</taxon>
        <taxon>Caminibacter</taxon>
    </lineage>
</organism>
<proteinExistence type="predicted"/>
<dbReference type="EMBL" id="RJVK01000001">
    <property type="protein sequence ID" value="ROR40950.1"/>
    <property type="molecule type" value="Genomic_DNA"/>
</dbReference>
<accession>A0AAJ4RDY0</accession>
<comment type="caution">
    <text evidence="1">The sequence shown here is derived from an EMBL/GenBank/DDBJ whole genome shotgun (WGS) entry which is preliminary data.</text>
</comment>
<dbReference type="InterPro" id="IPR046239">
    <property type="entry name" value="DUF6272"/>
</dbReference>
<name>A0AAJ4RDY0_9BACT</name>
<dbReference type="NCBIfam" id="NF038262">
    <property type="entry name" value="SiaB_fam_kinase"/>
    <property type="match status" value="1"/>
</dbReference>
<sequence>MYNASELEKLLQKDGIVFLTYGGYFTQSLIVAMTEALEKEAEKSLLSMTLANNIFVVFIELSQNLMNYTKKVEKEFDTKGLILVGKNENDGYFVYSQNVVRKEDADKIKKILEHILSLSKDEIKKIYRELRRAKRDSHQKGGGIGFYEIAKKSKKIEYSFEDIGNDKMIFRFKAIVGKD</sequence>
<protein>
    <submittedName>
        <fullName evidence="1">Uncharacterized protein</fullName>
    </submittedName>
</protein>
<dbReference type="Pfam" id="PF19788">
    <property type="entry name" value="DUF6272"/>
    <property type="match status" value="1"/>
</dbReference>
<evidence type="ECO:0000313" key="2">
    <source>
        <dbReference type="Proteomes" id="UP000272781"/>
    </source>
</evidence>
<dbReference type="RefSeq" id="WP_211325211.1">
    <property type="nucleotide sequence ID" value="NZ_CP027432.2"/>
</dbReference>
<dbReference type="AlphaFoldDB" id="A0AAJ4RDY0"/>